<dbReference type="EC" id="2.1.1.242" evidence="1"/>
<evidence type="ECO:0000256" key="1">
    <source>
        <dbReference type="HAMAP-Rule" id="MF_01523"/>
    </source>
</evidence>
<dbReference type="PANTHER" id="PTHR36112">
    <property type="entry name" value="RIBOSOMAL RNA SMALL SUBUNIT METHYLTRANSFERASE J"/>
    <property type="match status" value="1"/>
</dbReference>
<evidence type="ECO:0000313" key="3">
    <source>
        <dbReference type="Proteomes" id="UP000663281"/>
    </source>
</evidence>
<comment type="catalytic activity">
    <reaction evidence="1">
        <text>guanosine(1516) in 16S rRNA + S-adenosyl-L-methionine = N(2)-methylguanosine(1516) in 16S rRNA + S-adenosyl-L-homocysteine + H(+)</text>
        <dbReference type="Rhea" id="RHEA:43220"/>
        <dbReference type="Rhea" id="RHEA-COMP:10412"/>
        <dbReference type="Rhea" id="RHEA-COMP:10413"/>
        <dbReference type="ChEBI" id="CHEBI:15378"/>
        <dbReference type="ChEBI" id="CHEBI:57856"/>
        <dbReference type="ChEBI" id="CHEBI:59789"/>
        <dbReference type="ChEBI" id="CHEBI:74269"/>
        <dbReference type="ChEBI" id="CHEBI:74481"/>
        <dbReference type="EC" id="2.1.1.242"/>
    </reaction>
</comment>
<dbReference type="SUPFAM" id="SSF53335">
    <property type="entry name" value="S-adenosyl-L-methionine-dependent methyltransferases"/>
    <property type="match status" value="1"/>
</dbReference>
<feature type="binding site" evidence="1">
    <location>
        <position position="201"/>
    </location>
    <ligand>
        <name>S-adenosyl-L-methionine</name>
        <dbReference type="ChEBI" id="CHEBI:59789"/>
    </ligand>
</feature>
<protein>
    <recommendedName>
        <fullName evidence="1">Ribosomal RNA small subunit methyltransferase J</fullName>
        <ecNumber evidence="1">2.1.1.242</ecNumber>
    </recommendedName>
    <alternativeName>
        <fullName evidence="1">16S rRNA m2G1516 methyltransferase</fullName>
    </alternativeName>
    <alternativeName>
        <fullName evidence="1">rRNA (guanine-N(2)-)-methyltransferase</fullName>
    </alternativeName>
</protein>
<sequence>MGALYLQSFALYAFVPRREAGYTAANLINGSPVLNPIAIHLANPELHTLCERWALKPDDGAPFALEMVEDRLTLFKRDEPKLGGICVDFVSGAAAHRRKFGGGRGQSIAKAVGLKQGATPTVVDGTAGLGRDAFVLASLGCRMTLIERHPVVAALLEDGLRRAYQDPEIGPWMRERMTLLHGSSLEELARIEPRPEVVYLDPMYPHRDKSALVKKEMRVFQSLVGADTDADGLLAPALALASKRVVVKRPDYADDLDGVKPSTVIDTKKNRFDVYVIAALS</sequence>
<keyword evidence="1" id="KW-0963">Cytoplasm</keyword>
<dbReference type="EMBL" id="CP071504">
    <property type="protein sequence ID" value="QSX30037.1"/>
    <property type="molecule type" value="Genomic_DNA"/>
</dbReference>
<feature type="binding site" evidence="1">
    <location>
        <begin position="131"/>
        <end position="132"/>
    </location>
    <ligand>
        <name>S-adenosyl-L-methionine</name>
        <dbReference type="ChEBI" id="CHEBI:59789"/>
    </ligand>
</feature>
<dbReference type="PANTHER" id="PTHR36112:SF1">
    <property type="entry name" value="RIBOSOMAL RNA SMALL SUBUNIT METHYLTRANSFERASE J"/>
    <property type="match status" value="1"/>
</dbReference>
<keyword evidence="3" id="KW-1185">Reference proteome</keyword>
<comment type="function">
    <text evidence="1">Specifically methylates the guanosine in position 1516 of 16S rRNA.</text>
</comment>
<keyword evidence="1" id="KW-0949">S-adenosyl-L-methionine</keyword>
<dbReference type="GO" id="GO:0005737">
    <property type="term" value="C:cytoplasm"/>
    <property type="evidence" value="ECO:0007669"/>
    <property type="project" value="UniProtKB-SubCell"/>
</dbReference>
<dbReference type="AlphaFoldDB" id="A0A974XKD5"/>
<comment type="similarity">
    <text evidence="1">Belongs to the methyltransferase superfamily. RsmJ family.</text>
</comment>
<feature type="binding site" evidence="1">
    <location>
        <begin position="183"/>
        <end position="184"/>
    </location>
    <ligand>
        <name>S-adenosyl-L-methionine</name>
        <dbReference type="ChEBI" id="CHEBI:59789"/>
    </ligand>
</feature>
<dbReference type="Pfam" id="PF04445">
    <property type="entry name" value="SAM_MT"/>
    <property type="match status" value="1"/>
</dbReference>
<dbReference type="Gene3D" id="3.40.50.150">
    <property type="entry name" value="Vaccinia Virus protein VP39"/>
    <property type="match status" value="1"/>
</dbReference>
<dbReference type="HAMAP" id="MF_01523">
    <property type="entry name" value="16SrRNA_methyltr_J"/>
    <property type="match status" value="1"/>
</dbReference>
<feature type="binding site" evidence="1">
    <location>
        <begin position="147"/>
        <end position="148"/>
    </location>
    <ligand>
        <name>S-adenosyl-L-methionine</name>
        <dbReference type="ChEBI" id="CHEBI:59789"/>
    </ligand>
</feature>
<dbReference type="Proteomes" id="UP000663281">
    <property type="component" value="Chromosome"/>
</dbReference>
<accession>A0A974XKD5</accession>
<keyword evidence="1 2" id="KW-0489">Methyltransferase</keyword>
<comment type="subcellular location">
    <subcellularLocation>
        <location evidence="1">Cytoplasm</location>
    </subcellularLocation>
</comment>
<name>A0A974XKD5_9GAMM</name>
<gene>
    <name evidence="1" type="primary">rsmJ</name>
    <name evidence="2" type="ORF">JYB88_17985</name>
</gene>
<proteinExistence type="inferred from homology"/>
<organism evidence="2 3">
    <name type="scientific">Shewanella cyperi</name>
    <dbReference type="NCBI Taxonomy" id="2814292"/>
    <lineage>
        <taxon>Bacteria</taxon>
        <taxon>Pseudomonadati</taxon>
        <taxon>Pseudomonadota</taxon>
        <taxon>Gammaproteobacteria</taxon>
        <taxon>Alteromonadales</taxon>
        <taxon>Shewanellaceae</taxon>
        <taxon>Shewanella</taxon>
    </lineage>
</organism>
<keyword evidence="1" id="KW-0698">rRNA processing</keyword>
<evidence type="ECO:0000313" key="2">
    <source>
        <dbReference type="EMBL" id="QSX30037.1"/>
    </source>
</evidence>
<dbReference type="KEGG" id="scyp:JYB88_17985"/>
<reference evidence="2 3" key="1">
    <citation type="submission" date="2021-03" db="EMBL/GenBank/DDBJ databases">
        <title>Novel species identification of genus Shewanella.</title>
        <authorList>
            <person name="Liu G."/>
            <person name="Zhang Q."/>
        </authorList>
    </citation>
    <scope>NUCLEOTIDE SEQUENCE [LARGE SCALE GENOMIC DNA]</scope>
    <source>
        <strain evidence="2 3">FJAT-53726</strain>
    </source>
</reference>
<dbReference type="CDD" id="cd02440">
    <property type="entry name" value="AdoMet_MTases"/>
    <property type="match status" value="1"/>
</dbReference>
<dbReference type="InterPro" id="IPR007536">
    <property type="entry name" value="16SrRNA_methylTrfase_J"/>
</dbReference>
<keyword evidence="1" id="KW-0808">Transferase</keyword>
<dbReference type="InterPro" id="IPR029063">
    <property type="entry name" value="SAM-dependent_MTases_sf"/>
</dbReference>
<dbReference type="Gene3D" id="3.40.1630.10">
    <property type="entry name" value="YhiQ-like domain"/>
    <property type="match status" value="1"/>
</dbReference>
<dbReference type="GO" id="GO:0008990">
    <property type="term" value="F:rRNA (guanine-N2-)-methyltransferase activity"/>
    <property type="evidence" value="ECO:0007669"/>
    <property type="project" value="UniProtKB-UniRule"/>
</dbReference>